<evidence type="ECO:0000256" key="3">
    <source>
        <dbReference type="ARBA" id="ARBA00018111"/>
    </source>
</evidence>
<dbReference type="InterPro" id="IPR053925">
    <property type="entry name" value="RecX_HTH_3rd"/>
</dbReference>
<dbReference type="InterPro" id="IPR036388">
    <property type="entry name" value="WH-like_DNA-bd_sf"/>
</dbReference>
<evidence type="ECO:0000313" key="9">
    <source>
        <dbReference type="Proteomes" id="UP001299546"/>
    </source>
</evidence>
<evidence type="ECO:0000256" key="5">
    <source>
        <dbReference type="HAMAP-Rule" id="MF_01114"/>
    </source>
</evidence>
<feature type="domain" description="RecX third three-helical" evidence="6">
    <location>
        <begin position="153"/>
        <end position="197"/>
    </location>
</feature>
<comment type="caution">
    <text evidence="8">The sequence shown here is derived from an EMBL/GenBank/DDBJ whole genome shotgun (WGS) entry which is preliminary data.</text>
</comment>
<dbReference type="RefSeq" id="WP_066731988.1">
    <property type="nucleotide sequence ID" value="NZ_JAJCIQ010000001.1"/>
</dbReference>
<dbReference type="InterPro" id="IPR053926">
    <property type="entry name" value="RecX_HTH_1st"/>
</dbReference>
<evidence type="ECO:0000259" key="6">
    <source>
        <dbReference type="Pfam" id="PF21981"/>
    </source>
</evidence>
<dbReference type="PANTHER" id="PTHR33602">
    <property type="entry name" value="REGULATORY PROTEIN RECX FAMILY PROTEIN"/>
    <property type="match status" value="1"/>
</dbReference>
<dbReference type="EMBL" id="JAJCIS010000001">
    <property type="protein sequence ID" value="MCB7385961.1"/>
    <property type="molecule type" value="Genomic_DNA"/>
</dbReference>
<evidence type="ECO:0000313" key="8">
    <source>
        <dbReference type="EMBL" id="MCB7385961.1"/>
    </source>
</evidence>
<dbReference type="Gene3D" id="1.10.10.10">
    <property type="entry name" value="Winged helix-like DNA-binding domain superfamily/Winged helix DNA-binding domain"/>
    <property type="match status" value="2"/>
</dbReference>
<protein>
    <recommendedName>
        <fullName evidence="3 5">Regulatory protein RecX</fullName>
    </recommendedName>
</protein>
<dbReference type="PANTHER" id="PTHR33602:SF1">
    <property type="entry name" value="REGULATORY PROTEIN RECX FAMILY PROTEIN"/>
    <property type="match status" value="1"/>
</dbReference>
<dbReference type="Proteomes" id="UP001299546">
    <property type="component" value="Unassembled WGS sequence"/>
</dbReference>
<dbReference type="HAMAP" id="MF_01114">
    <property type="entry name" value="RecX"/>
    <property type="match status" value="1"/>
</dbReference>
<dbReference type="InterPro" id="IPR003783">
    <property type="entry name" value="Regulatory_RecX"/>
</dbReference>
<gene>
    <name evidence="5" type="primary">recX</name>
    <name evidence="8" type="ORF">LIZ65_01565</name>
</gene>
<comment type="function">
    <text evidence="5">Modulates RecA activity.</text>
</comment>
<reference evidence="8 9" key="1">
    <citation type="submission" date="2021-10" db="EMBL/GenBank/DDBJ databases">
        <title>Collection of gut derived symbiotic bacterial strains cultured from healthy donors.</title>
        <authorList>
            <person name="Lin H."/>
            <person name="Littmann E."/>
            <person name="Kohout C."/>
            <person name="Pamer E.G."/>
        </authorList>
    </citation>
    <scope>NUCLEOTIDE SEQUENCE [LARGE SCALE GENOMIC DNA]</scope>
    <source>
        <strain evidence="8 9">DFI.1.165</strain>
    </source>
</reference>
<evidence type="ECO:0000256" key="2">
    <source>
        <dbReference type="ARBA" id="ARBA00009695"/>
    </source>
</evidence>
<evidence type="ECO:0000256" key="1">
    <source>
        <dbReference type="ARBA" id="ARBA00004496"/>
    </source>
</evidence>
<dbReference type="Pfam" id="PF21982">
    <property type="entry name" value="RecX_HTH1"/>
    <property type="match status" value="1"/>
</dbReference>
<name>A0ABS8DC17_9FIRM</name>
<accession>A0ABS8DC17</accession>
<proteinExistence type="inferred from homology"/>
<evidence type="ECO:0000259" key="7">
    <source>
        <dbReference type="Pfam" id="PF21982"/>
    </source>
</evidence>
<sequence length="204" mass="23977">MIVTKIEPVTKAKFKVYVEEQFAFVLYKGELSRFHLQEGGSLSEELYTKIKTEIVLKRAKMRAMHLLNDMDRTEGQLRQKLRQNGYPEDIVGQALDYVKSFGYINDENYIRRFVESRMDKKSRKEIYALLCQKGLKGSDVDSIMEEAYAGHTEEDAIRDIIRKKRWNLEAADEKEKQKIYAFLMRKGFRYEDIRQVIQVSVGNA</sequence>
<comment type="similarity">
    <text evidence="2 5">Belongs to the RecX family.</text>
</comment>
<evidence type="ECO:0000256" key="4">
    <source>
        <dbReference type="ARBA" id="ARBA00022490"/>
    </source>
</evidence>
<dbReference type="Pfam" id="PF21981">
    <property type="entry name" value="RecX_HTH3"/>
    <property type="match status" value="1"/>
</dbReference>
<comment type="subcellular location">
    <subcellularLocation>
        <location evidence="1 5">Cytoplasm</location>
    </subcellularLocation>
</comment>
<keyword evidence="4 5" id="KW-0963">Cytoplasm</keyword>
<organism evidence="8 9">
    <name type="scientific">Bariatricus massiliensis</name>
    <dbReference type="NCBI Taxonomy" id="1745713"/>
    <lineage>
        <taxon>Bacteria</taxon>
        <taxon>Bacillati</taxon>
        <taxon>Bacillota</taxon>
        <taxon>Clostridia</taxon>
        <taxon>Lachnospirales</taxon>
        <taxon>Lachnospiraceae</taxon>
        <taxon>Bariatricus</taxon>
    </lineage>
</organism>
<keyword evidence="9" id="KW-1185">Reference proteome</keyword>
<feature type="domain" description="RecX first three-helical" evidence="7">
    <location>
        <begin position="59"/>
        <end position="97"/>
    </location>
</feature>